<evidence type="ECO:0000256" key="8">
    <source>
        <dbReference type="ARBA" id="ARBA00038940"/>
    </source>
</evidence>
<dbReference type="GO" id="GO:0008033">
    <property type="term" value="P:tRNA processing"/>
    <property type="evidence" value="ECO:0007669"/>
    <property type="project" value="UniProtKB-KW"/>
</dbReference>
<evidence type="ECO:0000256" key="5">
    <source>
        <dbReference type="ARBA" id="ARBA00037026"/>
    </source>
</evidence>
<evidence type="ECO:0000256" key="2">
    <source>
        <dbReference type="ARBA" id="ARBA00022723"/>
    </source>
</evidence>
<keyword evidence="2" id="KW-0479">Metal-binding</keyword>
<keyword evidence="12" id="KW-0472">Membrane</keyword>
<keyword evidence="12" id="KW-0812">Transmembrane</keyword>
<comment type="similarity">
    <text evidence="7">Belongs to the ADAT1 family.</text>
</comment>
<dbReference type="PANTHER" id="PTHR46516:SF1">
    <property type="entry name" value="TRNA-SPECIFIC ADENOSINE DEAMINASE 1"/>
    <property type="match status" value="1"/>
</dbReference>
<dbReference type="GO" id="GO:0043829">
    <property type="term" value="F:tRNA-specific adenosine-37 deaminase activity"/>
    <property type="evidence" value="ECO:0007669"/>
    <property type="project" value="UniProtKB-EC"/>
</dbReference>
<keyword evidence="3" id="KW-0378">Hydrolase</keyword>
<name>A0AAV4JL35_9GAST</name>
<evidence type="ECO:0000256" key="1">
    <source>
        <dbReference type="ARBA" id="ARBA00022694"/>
    </source>
</evidence>
<comment type="catalytic activity">
    <reaction evidence="11">
        <text>adenosine(37) in tRNA(Ala) + H2O + H(+) = inosine(37) in tRNA(Ala) + NH4(+)</text>
        <dbReference type="Rhea" id="RHEA:50968"/>
        <dbReference type="Rhea" id="RHEA-COMP:12855"/>
        <dbReference type="Rhea" id="RHEA-COMP:12856"/>
        <dbReference type="ChEBI" id="CHEBI:15377"/>
        <dbReference type="ChEBI" id="CHEBI:15378"/>
        <dbReference type="ChEBI" id="CHEBI:28938"/>
        <dbReference type="ChEBI" id="CHEBI:74411"/>
        <dbReference type="ChEBI" id="CHEBI:82852"/>
        <dbReference type="EC" id="3.5.4.34"/>
    </reaction>
</comment>
<evidence type="ECO:0000256" key="9">
    <source>
        <dbReference type="ARBA" id="ARBA00040502"/>
    </source>
</evidence>
<comment type="function">
    <text evidence="6">Specifically deaminates adenosine-37 to inosine in tRNA-Ala.</text>
</comment>
<keyword evidence="15" id="KW-1185">Reference proteome</keyword>
<dbReference type="InterPro" id="IPR002466">
    <property type="entry name" value="A_deamin"/>
</dbReference>
<dbReference type="EC" id="3.5.4.34" evidence="8"/>
<dbReference type="GO" id="GO:0003723">
    <property type="term" value="F:RNA binding"/>
    <property type="evidence" value="ECO:0007669"/>
    <property type="project" value="InterPro"/>
</dbReference>
<keyword evidence="1" id="KW-0819">tRNA processing</keyword>
<comment type="cofactor">
    <cofactor evidence="5">
        <name>1D-myo-inositol hexakisphosphate</name>
        <dbReference type="ChEBI" id="CHEBI:58130"/>
    </cofactor>
</comment>
<reference evidence="14 15" key="1">
    <citation type="journal article" date="2021" name="Elife">
        <title>Chloroplast acquisition without the gene transfer in kleptoplastic sea slugs, Plakobranchus ocellatus.</title>
        <authorList>
            <person name="Maeda T."/>
            <person name="Takahashi S."/>
            <person name="Yoshida T."/>
            <person name="Shimamura S."/>
            <person name="Takaki Y."/>
            <person name="Nagai Y."/>
            <person name="Toyoda A."/>
            <person name="Suzuki Y."/>
            <person name="Arimoto A."/>
            <person name="Ishii H."/>
            <person name="Satoh N."/>
            <person name="Nishiyama T."/>
            <person name="Hasebe M."/>
            <person name="Maruyama T."/>
            <person name="Minagawa J."/>
            <person name="Obokata J."/>
            <person name="Shigenobu S."/>
        </authorList>
    </citation>
    <scope>NUCLEOTIDE SEQUENCE [LARGE SCALE GENOMIC DNA]</scope>
</reference>
<dbReference type="Pfam" id="PF02137">
    <property type="entry name" value="A_deamin"/>
    <property type="match status" value="1"/>
</dbReference>
<evidence type="ECO:0000313" key="15">
    <source>
        <dbReference type="Proteomes" id="UP000762676"/>
    </source>
</evidence>
<keyword evidence="12" id="KW-1133">Transmembrane helix</keyword>
<gene>
    <name evidence="14" type="ORF">ElyMa_005079100</name>
</gene>
<evidence type="ECO:0000256" key="12">
    <source>
        <dbReference type="SAM" id="Phobius"/>
    </source>
</evidence>
<feature type="transmembrane region" description="Helical" evidence="12">
    <location>
        <begin position="52"/>
        <end position="75"/>
    </location>
</feature>
<protein>
    <recommendedName>
        <fullName evidence="9">tRNA-specific adenosine deaminase 1</fullName>
        <ecNumber evidence="8">3.5.4.34</ecNumber>
    </recommendedName>
    <alternativeName>
        <fullName evidence="10">tRNA-specific adenosine-37 deaminase</fullName>
    </alternativeName>
</protein>
<evidence type="ECO:0000256" key="4">
    <source>
        <dbReference type="ARBA" id="ARBA00022833"/>
    </source>
</evidence>
<evidence type="ECO:0000313" key="14">
    <source>
        <dbReference type="EMBL" id="GFS21291.1"/>
    </source>
</evidence>
<evidence type="ECO:0000256" key="6">
    <source>
        <dbReference type="ARBA" id="ARBA00037784"/>
    </source>
</evidence>
<feature type="domain" description="A to I editase" evidence="13">
    <location>
        <begin position="40"/>
        <end position="260"/>
    </location>
</feature>
<evidence type="ECO:0000256" key="11">
    <source>
        <dbReference type="ARBA" id="ARBA00047635"/>
    </source>
</evidence>
<evidence type="ECO:0000259" key="13">
    <source>
        <dbReference type="PROSITE" id="PS50141"/>
    </source>
</evidence>
<proteinExistence type="inferred from homology"/>
<keyword evidence="4" id="KW-0862">Zinc</keyword>
<evidence type="ECO:0000256" key="10">
    <source>
        <dbReference type="ARBA" id="ARBA00041760"/>
    </source>
</evidence>
<evidence type="ECO:0000256" key="3">
    <source>
        <dbReference type="ARBA" id="ARBA00022801"/>
    </source>
</evidence>
<dbReference type="GO" id="GO:0046872">
    <property type="term" value="F:metal ion binding"/>
    <property type="evidence" value="ECO:0007669"/>
    <property type="project" value="UniProtKB-KW"/>
</dbReference>
<evidence type="ECO:0000256" key="7">
    <source>
        <dbReference type="ARBA" id="ARBA00038326"/>
    </source>
</evidence>
<dbReference type="PROSITE" id="PS50141">
    <property type="entry name" value="A_DEAMIN_EDITASE"/>
    <property type="match status" value="1"/>
</dbReference>
<organism evidence="14 15">
    <name type="scientific">Elysia marginata</name>
    <dbReference type="NCBI Taxonomy" id="1093978"/>
    <lineage>
        <taxon>Eukaryota</taxon>
        <taxon>Metazoa</taxon>
        <taxon>Spiralia</taxon>
        <taxon>Lophotrochozoa</taxon>
        <taxon>Mollusca</taxon>
        <taxon>Gastropoda</taxon>
        <taxon>Heterobranchia</taxon>
        <taxon>Euthyneura</taxon>
        <taxon>Panpulmonata</taxon>
        <taxon>Sacoglossa</taxon>
        <taxon>Placobranchoidea</taxon>
        <taxon>Plakobranchidae</taxon>
        <taxon>Elysia</taxon>
    </lineage>
</organism>
<dbReference type="AlphaFoldDB" id="A0AAV4JL35"/>
<dbReference type="PANTHER" id="PTHR46516">
    <property type="entry name" value="TRNA-SPECIFIC ADENOSINE DEAMINASE 1"/>
    <property type="match status" value="1"/>
</dbReference>
<dbReference type="SMART" id="SM00552">
    <property type="entry name" value="ADEAMc"/>
    <property type="match status" value="1"/>
</dbReference>
<accession>A0AAV4JL35</accession>
<sequence>MLGDIHRTGAKCVPGGIQDRLGPASLYHSVGALRTKPGRGERTLSMACSDKLARWMVLGCQGALLSLFLTAPIYLTSVVVGSGPFNKKAMERAVYSRIRSASSWVSAPYTAVCPQLLQALEAEFVDGRACVERLAESTSAGRVVPSSAALIWYTTSETGVTCGNQDVVVNGRRQGFTKTSLHKVQARSAVCSASLFECFCQLLERIPRESRPAALRDVNVRQSVYSEVKAMAAEYVTVWSKLREQCLQGWILKPDTLLAFRANLPQS</sequence>
<comment type="caution">
    <text evidence="14">The sequence shown here is derived from an EMBL/GenBank/DDBJ whole genome shotgun (WGS) entry which is preliminary data.</text>
</comment>
<dbReference type="EMBL" id="BMAT01010156">
    <property type="protein sequence ID" value="GFS21291.1"/>
    <property type="molecule type" value="Genomic_DNA"/>
</dbReference>
<dbReference type="Proteomes" id="UP000762676">
    <property type="component" value="Unassembled WGS sequence"/>
</dbReference>